<dbReference type="InterPro" id="IPR036388">
    <property type="entry name" value="WH-like_DNA-bd_sf"/>
</dbReference>
<comment type="caution">
    <text evidence="4">The sequence shown here is derived from an EMBL/GenBank/DDBJ whole genome shotgun (WGS) entry which is preliminary data.</text>
</comment>
<dbReference type="SMART" id="SM00347">
    <property type="entry name" value="HTH_MARR"/>
    <property type="match status" value="1"/>
</dbReference>
<dbReference type="PANTHER" id="PTHR13947">
    <property type="entry name" value="GNAT FAMILY N-ACETYLTRANSFERASE"/>
    <property type="match status" value="1"/>
</dbReference>
<dbReference type="PROSITE" id="PS51186">
    <property type="entry name" value="GNAT"/>
    <property type="match status" value="1"/>
</dbReference>
<evidence type="ECO:0000313" key="4">
    <source>
        <dbReference type="EMBL" id="PIO42414.1"/>
    </source>
</evidence>
<dbReference type="Gene3D" id="1.10.10.10">
    <property type="entry name" value="Winged helix-like DNA-binding domain superfamily/Winged helix DNA-binding domain"/>
    <property type="match status" value="1"/>
</dbReference>
<dbReference type="Gene3D" id="3.40.630.30">
    <property type="match status" value="1"/>
</dbReference>
<dbReference type="Proteomes" id="UP000232163">
    <property type="component" value="Unassembled WGS sequence"/>
</dbReference>
<evidence type="ECO:0000313" key="5">
    <source>
        <dbReference type="Proteomes" id="UP000232163"/>
    </source>
</evidence>
<evidence type="ECO:0000256" key="1">
    <source>
        <dbReference type="ARBA" id="ARBA00022679"/>
    </source>
</evidence>
<dbReference type="Pfam" id="PF00583">
    <property type="entry name" value="Acetyltransf_1"/>
    <property type="match status" value="1"/>
</dbReference>
<dbReference type="AlphaFoldDB" id="A0A2N9VSE6"/>
<feature type="domain" description="HTH marR-type" evidence="2">
    <location>
        <begin position="1"/>
        <end position="135"/>
    </location>
</feature>
<dbReference type="Pfam" id="PF12802">
    <property type="entry name" value="MarR_2"/>
    <property type="match status" value="1"/>
</dbReference>
<organism evidence="4 5">
    <name type="scientific">Phyllobacterium zundukense</name>
    <dbReference type="NCBI Taxonomy" id="1867719"/>
    <lineage>
        <taxon>Bacteria</taxon>
        <taxon>Pseudomonadati</taxon>
        <taxon>Pseudomonadota</taxon>
        <taxon>Alphaproteobacteria</taxon>
        <taxon>Hyphomicrobiales</taxon>
        <taxon>Phyllobacteriaceae</taxon>
        <taxon>Phyllobacterium</taxon>
    </lineage>
</organism>
<dbReference type="InterPro" id="IPR000182">
    <property type="entry name" value="GNAT_dom"/>
</dbReference>
<dbReference type="KEGG" id="pht:BLM14_15265"/>
<reference evidence="4 5" key="1">
    <citation type="journal article" date="2017" name="Int J Environ Stud">
        <title>Does the Miocene-Pliocene relict legume Oxytropis triphylla form nitrogen-fixing nodules with a combination of bacterial strains?</title>
        <authorList>
            <person name="Safronova V."/>
            <person name="Belimov A."/>
            <person name="Sazanova A."/>
            <person name="Kuznetsova I."/>
            <person name="Popova J."/>
            <person name="Andronov E."/>
            <person name="Verkhozina A."/>
            <person name="Tikhonovich I."/>
        </authorList>
    </citation>
    <scope>NUCLEOTIDE SEQUENCE [LARGE SCALE GENOMIC DNA]</scope>
    <source>
        <strain evidence="4 5">Tri-38</strain>
    </source>
</reference>
<feature type="domain" description="N-acetyltransferase" evidence="3">
    <location>
        <begin position="147"/>
        <end position="305"/>
    </location>
</feature>
<protein>
    <submittedName>
        <fullName evidence="4">MarR family transcriptional regulator</fullName>
    </submittedName>
</protein>
<dbReference type="InterPro" id="IPR016181">
    <property type="entry name" value="Acyl_CoA_acyltransferase"/>
</dbReference>
<dbReference type="SUPFAM" id="SSF55729">
    <property type="entry name" value="Acyl-CoA N-acyltransferases (Nat)"/>
    <property type="match status" value="1"/>
</dbReference>
<dbReference type="SUPFAM" id="SSF46785">
    <property type="entry name" value="Winged helix' DNA-binding domain"/>
    <property type="match status" value="1"/>
</dbReference>
<dbReference type="EMBL" id="MZMT01000053">
    <property type="protein sequence ID" value="PIO42414.1"/>
    <property type="molecule type" value="Genomic_DNA"/>
</dbReference>
<dbReference type="GO" id="GO:0008080">
    <property type="term" value="F:N-acetyltransferase activity"/>
    <property type="evidence" value="ECO:0007669"/>
    <property type="project" value="InterPro"/>
</dbReference>
<keyword evidence="5" id="KW-1185">Reference proteome</keyword>
<dbReference type="OrthoDB" id="273614at2"/>
<dbReference type="InterPro" id="IPR050769">
    <property type="entry name" value="NAT_camello-type"/>
</dbReference>
<dbReference type="CDD" id="cd04301">
    <property type="entry name" value="NAT_SF"/>
    <property type="match status" value="1"/>
</dbReference>
<dbReference type="PANTHER" id="PTHR13947:SF37">
    <property type="entry name" value="LD18367P"/>
    <property type="match status" value="1"/>
</dbReference>
<dbReference type="GO" id="GO:0003700">
    <property type="term" value="F:DNA-binding transcription factor activity"/>
    <property type="evidence" value="ECO:0007669"/>
    <property type="project" value="InterPro"/>
</dbReference>
<keyword evidence="1" id="KW-0808">Transferase</keyword>
<gene>
    <name evidence="4" type="ORF">B5P45_25720</name>
</gene>
<proteinExistence type="predicted"/>
<dbReference type="PROSITE" id="PS50995">
    <property type="entry name" value="HTH_MARR_2"/>
    <property type="match status" value="1"/>
</dbReference>
<evidence type="ECO:0000259" key="2">
    <source>
        <dbReference type="PROSITE" id="PS50995"/>
    </source>
</evidence>
<dbReference type="InterPro" id="IPR000835">
    <property type="entry name" value="HTH_MarR-typ"/>
</dbReference>
<dbReference type="InterPro" id="IPR036390">
    <property type="entry name" value="WH_DNA-bd_sf"/>
</dbReference>
<accession>A0A2N9VSE6</accession>
<dbReference type="RefSeq" id="WP_100000217.1">
    <property type="nucleotide sequence ID" value="NZ_CP017940.1"/>
</dbReference>
<name>A0A2N9VSE6_9HYPH</name>
<sequence>MSAVEEFRKFNRFFTKEIGLLDKHVLASDYTLAEARVLYELAKNGEQTAAEIGRSLEMDKAHLSRILARFAKRNLVSSRARPGNGKQRPISLTPAGQQAFAALDQGSQLQIEGLLAPLDTDARSQLISSMRQVHAILDSGKQHGSELTYRDLRPGDLGWIAHRQALLYHEEYGWDWTYEGLACEILGKFVANFDPAREAGWVAERAGQIAGSVFLMQSEDPTIAKLRLLYVEPSARGLGIGRELVATCVERARELGYRQIRLWTNDVLVSARRIYQATGFRLVEEEKHHSFGHDLVGQTWILDLQRE</sequence>
<evidence type="ECO:0000259" key="3">
    <source>
        <dbReference type="PROSITE" id="PS51186"/>
    </source>
</evidence>